<dbReference type="InterPro" id="IPR036259">
    <property type="entry name" value="MFS_trans_sf"/>
</dbReference>
<evidence type="ECO:0000313" key="8">
    <source>
        <dbReference type="EMBL" id="EOT29273.1"/>
    </source>
</evidence>
<feature type="transmembrane region" description="Helical" evidence="6">
    <location>
        <begin position="221"/>
        <end position="239"/>
    </location>
</feature>
<evidence type="ECO:0000256" key="4">
    <source>
        <dbReference type="ARBA" id="ARBA00022989"/>
    </source>
</evidence>
<feature type="transmembrane region" description="Helical" evidence="6">
    <location>
        <begin position="12"/>
        <end position="37"/>
    </location>
</feature>
<evidence type="ECO:0000256" key="6">
    <source>
        <dbReference type="SAM" id="Phobius"/>
    </source>
</evidence>
<dbReference type="PATRIC" id="fig|1139996.3.peg.1204"/>
<evidence type="ECO:0000256" key="2">
    <source>
        <dbReference type="ARBA" id="ARBA00022448"/>
    </source>
</evidence>
<organism evidence="8 9">
    <name type="scientific">Enterococcus saccharolyticus subsp. saccharolyticus ATCC 43076</name>
    <dbReference type="NCBI Taxonomy" id="1139996"/>
    <lineage>
        <taxon>Bacteria</taxon>
        <taxon>Bacillati</taxon>
        <taxon>Bacillota</taxon>
        <taxon>Bacilli</taxon>
        <taxon>Lactobacillales</taxon>
        <taxon>Enterococcaceae</taxon>
        <taxon>Enterococcus</taxon>
    </lineage>
</organism>
<dbReference type="AlphaFoldDB" id="S0NY06"/>
<dbReference type="PANTHER" id="PTHR42718:SF43">
    <property type="entry name" value="LINCOMYCIN RESISTANCE PROTEIN LMRB"/>
    <property type="match status" value="1"/>
</dbReference>
<feature type="transmembrane region" description="Helical" evidence="6">
    <location>
        <begin position="138"/>
        <end position="157"/>
    </location>
</feature>
<dbReference type="Gene3D" id="1.20.1720.10">
    <property type="entry name" value="Multidrug resistance protein D"/>
    <property type="match status" value="1"/>
</dbReference>
<dbReference type="eggNOG" id="COG2814">
    <property type="taxonomic scope" value="Bacteria"/>
</dbReference>
<dbReference type="PANTHER" id="PTHR42718">
    <property type="entry name" value="MAJOR FACILITATOR SUPERFAMILY MULTIDRUG TRANSPORTER MFSC"/>
    <property type="match status" value="1"/>
</dbReference>
<keyword evidence="3 6" id="KW-0812">Transmembrane</keyword>
<feature type="domain" description="Major facilitator superfamily (MFS) profile" evidence="7">
    <location>
        <begin position="7"/>
        <end position="453"/>
    </location>
</feature>
<evidence type="ECO:0000256" key="3">
    <source>
        <dbReference type="ARBA" id="ARBA00022692"/>
    </source>
</evidence>
<feature type="transmembrane region" description="Helical" evidence="6">
    <location>
        <begin position="49"/>
        <end position="69"/>
    </location>
</feature>
<dbReference type="Pfam" id="PF07690">
    <property type="entry name" value="MFS_1"/>
    <property type="match status" value="1"/>
</dbReference>
<dbReference type="EMBL" id="AHYT01000004">
    <property type="protein sequence ID" value="EOT29273.1"/>
    <property type="molecule type" value="Genomic_DNA"/>
</dbReference>
<feature type="transmembrane region" description="Helical" evidence="6">
    <location>
        <begin position="81"/>
        <end position="100"/>
    </location>
</feature>
<dbReference type="STRING" id="41997.RV16_GL000845"/>
<feature type="transmembrane region" description="Helical" evidence="6">
    <location>
        <begin position="163"/>
        <end position="184"/>
    </location>
</feature>
<comment type="caution">
    <text evidence="8">The sequence shown here is derived from an EMBL/GenBank/DDBJ whole genome shotgun (WGS) entry which is preliminary data.</text>
</comment>
<feature type="transmembrane region" description="Helical" evidence="6">
    <location>
        <begin position="196"/>
        <end position="215"/>
    </location>
</feature>
<reference evidence="8 9" key="1">
    <citation type="submission" date="2013-03" db="EMBL/GenBank/DDBJ databases">
        <title>The Genome Sequence of Enterococcus saccharolyticus ATCC_43076 (Illumina only assembly).</title>
        <authorList>
            <consortium name="The Broad Institute Genomics Platform"/>
            <consortium name="The Broad Institute Genome Sequencing Center for Infectious Disease"/>
            <person name="Earl A."/>
            <person name="Russ C."/>
            <person name="Gilmore M."/>
            <person name="Surin D."/>
            <person name="Walker B."/>
            <person name="Young S."/>
            <person name="Zeng Q."/>
            <person name="Gargeya S."/>
            <person name="Fitzgerald M."/>
            <person name="Haas B."/>
            <person name="Abouelleil A."/>
            <person name="Allen A.W."/>
            <person name="Alvarado L."/>
            <person name="Arachchi H.M."/>
            <person name="Berlin A.M."/>
            <person name="Chapman S.B."/>
            <person name="Gainer-Dewar J."/>
            <person name="Goldberg J."/>
            <person name="Griggs A."/>
            <person name="Gujja S."/>
            <person name="Hansen M."/>
            <person name="Howarth C."/>
            <person name="Imamovic A."/>
            <person name="Ireland A."/>
            <person name="Larimer J."/>
            <person name="McCowan C."/>
            <person name="Murphy C."/>
            <person name="Pearson M."/>
            <person name="Poon T.W."/>
            <person name="Priest M."/>
            <person name="Roberts A."/>
            <person name="Saif S."/>
            <person name="Shea T."/>
            <person name="Sisk P."/>
            <person name="Sykes S."/>
            <person name="Wortman J."/>
            <person name="Nusbaum C."/>
            <person name="Birren B."/>
        </authorList>
    </citation>
    <scope>NUCLEOTIDE SEQUENCE [LARGE SCALE GENOMIC DNA]</scope>
    <source>
        <strain evidence="8 9">ATCC 43076</strain>
    </source>
</reference>
<keyword evidence="4 6" id="KW-1133">Transmembrane helix</keyword>
<dbReference type="OrthoDB" id="9816041at2"/>
<dbReference type="InterPro" id="IPR011701">
    <property type="entry name" value="MFS"/>
</dbReference>
<feature type="transmembrane region" description="Helical" evidence="6">
    <location>
        <begin position="292"/>
        <end position="314"/>
    </location>
</feature>
<dbReference type="HOGENOM" id="CLU_000960_28_0_9"/>
<evidence type="ECO:0000256" key="5">
    <source>
        <dbReference type="ARBA" id="ARBA00023136"/>
    </source>
</evidence>
<dbReference type="SUPFAM" id="SSF103473">
    <property type="entry name" value="MFS general substrate transporter"/>
    <property type="match status" value="1"/>
</dbReference>
<dbReference type="Proteomes" id="UP000014136">
    <property type="component" value="Unassembled WGS sequence"/>
</dbReference>
<dbReference type="PROSITE" id="PS50850">
    <property type="entry name" value="MFS"/>
    <property type="match status" value="1"/>
</dbReference>
<evidence type="ECO:0000313" key="9">
    <source>
        <dbReference type="Proteomes" id="UP000014136"/>
    </source>
</evidence>
<feature type="transmembrane region" description="Helical" evidence="6">
    <location>
        <begin position="429"/>
        <end position="449"/>
    </location>
</feature>
<feature type="transmembrane region" description="Helical" evidence="6">
    <location>
        <begin position="106"/>
        <end position="126"/>
    </location>
</feature>
<gene>
    <name evidence="8" type="ORF">OMQ_01225</name>
</gene>
<dbReference type="InterPro" id="IPR020846">
    <property type="entry name" value="MFS_dom"/>
</dbReference>
<dbReference type="GO" id="GO:0022857">
    <property type="term" value="F:transmembrane transporter activity"/>
    <property type="evidence" value="ECO:0007669"/>
    <property type="project" value="InterPro"/>
</dbReference>
<dbReference type="RefSeq" id="WP_016175022.1">
    <property type="nucleotide sequence ID" value="NZ_KE136389.1"/>
</dbReference>
<feature type="transmembrane region" description="Helical" evidence="6">
    <location>
        <begin position="389"/>
        <end position="409"/>
    </location>
</feature>
<keyword evidence="2" id="KW-0813">Transport</keyword>
<comment type="subcellular location">
    <subcellularLocation>
        <location evidence="1">Cell membrane</location>
        <topology evidence="1">Multi-pass membrane protein</topology>
    </subcellularLocation>
</comment>
<evidence type="ECO:0000256" key="1">
    <source>
        <dbReference type="ARBA" id="ARBA00004651"/>
    </source>
</evidence>
<dbReference type="GO" id="GO:0005886">
    <property type="term" value="C:plasma membrane"/>
    <property type="evidence" value="ECO:0007669"/>
    <property type="project" value="UniProtKB-SubCell"/>
</dbReference>
<feature type="transmembrane region" description="Helical" evidence="6">
    <location>
        <begin position="350"/>
        <end position="368"/>
    </location>
</feature>
<name>S0NY06_9ENTE</name>
<keyword evidence="9" id="KW-1185">Reference proteome</keyword>
<dbReference type="PRINTS" id="PR01036">
    <property type="entry name" value="TCRTETB"/>
</dbReference>
<feature type="transmembrane region" description="Helical" evidence="6">
    <location>
        <begin position="259"/>
        <end position="280"/>
    </location>
</feature>
<sequence length="454" mass="49600">MQEKNIKLLPAIIATGMMSFAGVLIETAMNVTFPTLINEFGITTGQVQWVTTIYLLVISIFVPFSNYLLKNFSIRKLFAIANLFFILGLLIDFFAINFPILLVGRFLQGVSTGIALPLMFHIILTFSSPEKRGTMMGIGTMTTSIAPALGPTYGGILTAHLSWHYIFLLLIPILLVSLVMGVIAIPETSPQGNSRLDVLGLLGVTLLFTGFLMFLNQIHQWQALIWLVVGIAGLVLFYYQSKHAKEPLVHLDILKQKQFRVFLFGFLVCQALLLGVSFVLPNFVQIVLGKDAFVAGLLMLPGATVGAVLAPISGNLLDRFGSKKPILIGLTLAIIGWTGLTILLKQPLLVTLIAGHVVYMIGIGLCYSNMMTTGMNQLKQREYGDGNTIFNTLQQFAGAVSTAVVATIISLVQQNGTNIIDSTIKGSQIAMVVLLILLLVIFLQSMVYFKKNRA</sequence>
<accession>S0NY06</accession>
<feature type="transmembrane region" description="Helical" evidence="6">
    <location>
        <begin position="326"/>
        <end position="344"/>
    </location>
</feature>
<keyword evidence="5 6" id="KW-0472">Membrane</keyword>
<proteinExistence type="predicted"/>
<evidence type="ECO:0000259" key="7">
    <source>
        <dbReference type="PROSITE" id="PS50850"/>
    </source>
</evidence>
<dbReference type="Gene3D" id="1.20.1250.20">
    <property type="entry name" value="MFS general substrate transporter like domains"/>
    <property type="match status" value="1"/>
</dbReference>
<protein>
    <recommendedName>
        <fullName evidence="7">Major facilitator superfamily (MFS) profile domain-containing protein</fullName>
    </recommendedName>
</protein>